<organism evidence="1 2">
    <name type="scientific">Oceanobacter antarcticus</name>
    <dbReference type="NCBI Taxonomy" id="3133425"/>
    <lineage>
        <taxon>Bacteria</taxon>
        <taxon>Pseudomonadati</taxon>
        <taxon>Pseudomonadota</taxon>
        <taxon>Gammaproteobacteria</taxon>
        <taxon>Oceanospirillales</taxon>
        <taxon>Oceanospirillaceae</taxon>
        <taxon>Oceanobacter</taxon>
    </lineage>
</organism>
<name>A0ABW8NE03_9GAMM</name>
<protein>
    <submittedName>
        <fullName evidence="1">Uncharacterized protein</fullName>
    </submittedName>
</protein>
<dbReference type="EMBL" id="JBBKTX010000002">
    <property type="protein sequence ID" value="MFK4751155.1"/>
    <property type="molecule type" value="Genomic_DNA"/>
</dbReference>
<dbReference type="Proteomes" id="UP001620597">
    <property type="component" value="Unassembled WGS sequence"/>
</dbReference>
<evidence type="ECO:0000313" key="2">
    <source>
        <dbReference type="Proteomes" id="UP001620597"/>
    </source>
</evidence>
<dbReference type="RefSeq" id="WP_416204667.1">
    <property type="nucleotide sequence ID" value="NZ_JBBKTX010000002.1"/>
</dbReference>
<gene>
    <name evidence="1" type="ORF">WG929_01920</name>
</gene>
<reference evidence="1 2" key="1">
    <citation type="submission" date="2024-03" db="EMBL/GenBank/DDBJ databases">
        <title>High-quality draft genome sequence of Oceanobacter sp. wDCs-4.</title>
        <authorList>
            <person name="Dong C."/>
        </authorList>
    </citation>
    <scope>NUCLEOTIDE SEQUENCE [LARGE SCALE GENOMIC DNA]</scope>
    <source>
        <strain evidence="2">wDCs-4</strain>
    </source>
</reference>
<proteinExistence type="predicted"/>
<comment type="caution">
    <text evidence="1">The sequence shown here is derived from an EMBL/GenBank/DDBJ whole genome shotgun (WGS) entry which is preliminary data.</text>
</comment>
<sequence>MKNIKVLPMNFFKDRHCYSYLHASLLRQECSSREIPELMTQTMARIHRPETMGCVFVLDWDQMTDDDSRTIRNMLRTNDDGTPKSFIREYDLLQYLSLCLQHLDDIYAAFVKDWCETQLNVDIDEEDC</sequence>
<accession>A0ABW8NE03</accession>
<evidence type="ECO:0000313" key="1">
    <source>
        <dbReference type="EMBL" id="MFK4751155.1"/>
    </source>
</evidence>
<keyword evidence="2" id="KW-1185">Reference proteome</keyword>